<dbReference type="Proteomes" id="UP000007502">
    <property type="component" value="Segment"/>
</dbReference>
<dbReference type="GeneID" id="10228637"/>
<dbReference type="RefSeq" id="YP_004251099.1">
    <property type="nucleotide sequence ID" value="NC_015157.1"/>
</dbReference>
<gene>
    <name evidence="1" type="primary">ORF157</name>
</gene>
<dbReference type="EMBL" id="HQ641347">
    <property type="protein sequence ID" value="ADX87974.1"/>
    <property type="molecule type" value="Genomic_DNA"/>
</dbReference>
<keyword evidence="2" id="KW-1185">Reference proteome</keyword>
<accession>F1D1I0</accession>
<sequence>MTKRKSKWISSIHTNLYEDDTLPHYKGEYLLDEKVWMEAGMYMSGYESSMPEIMSDEEITDTVDEFIGRMMK</sequence>
<protein>
    <submittedName>
        <fullName evidence="1">Uncharacterized protein ORF157</fullName>
    </submittedName>
</protein>
<organism evidence="1 2">
    <name type="scientific">Vibrio phage ICP1</name>
    <dbReference type="NCBI Taxonomy" id="979525"/>
    <lineage>
        <taxon>Viruses</taxon>
        <taxon>Duplodnaviria</taxon>
        <taxon>Heunggongvirae</taxon>
        <taxon>Uroviricota</taxon>
        <taxon>Caudoviricetes</taxon>
        <taxon>Mohonavirus</taxon>
        <taxon>Mohonavirus ICP1</taxon>
    </lineage>
</organism>
<dbReference type="KEGG" id="vg:10228637"/>
<evidence type="ECO:0000313" key="1">
    <source>
        <dbReference type="EMBL" id="ADX87974.1"/>
    </source>
</evidence>
<name>F1D1I0_9CAUD</name>
<evidence type="ECO:0000313" key="2">
    <source>
        <dbReference type="Proteomes" id="UP000007502"/>
    </source>
</evidence>
<proteinExistence type="predicted"/>
<reference evidence="1 2" key="1">
    <citation type="journal article" date="2011" name="MBio">
        <title>Evidence of a dominant lineage of Vibrio cholerae-specific lytic bacteriophages shed by cholera patients over a 10-year period in Dhaka, Bangladesh.</title>
        <authorList>
            <person name="Seed K.D."/>
            <person name="Bodi K.L."/>
            <person name="Kropinski A.M."/>
            <person name="Ackermann H.W."/>
            <person name="Calderwood S.B."/>
            <person name="Qadri F."/>
            <person name="Camilli A."/>
        </authorList>
    </citation>
    <scope>NUCLEOTIDE SEQUENCE [LARGE SCALE GENOMIC DNA]</scope>
</reference>